<evidence type="ECO:0000313" key="13">
    <source>
        <dbReference type="EMBL" id="AHA66894.1"/>
    </source>
</evidence>
<dbReference type="InterPro" id="IPR001048">
    <property type="entry name" value="Asp/Glu/Uridylate_kinase"/>
</dbReference>
<dbReference type="PANTHER" id="PTHR30602:SF12">
    <property type="entry name" value="AMINO-ACID ACETYLTRANSFERASE NAGS1, CHLOROPLASTIC-RELATED"/>
    <property type="match status" value="1"/>
</dbReference>
<evidence type="ECO:0000256" key="3">
    <source>
        <dbReference type="ARBA" id="ARBA00009145"/>
    </source>
</evidence>
<dbReference type="Pfam" id="PF00583">
    <property type="entry name" value="Acetyltransf_1"/>
    <property type="match status" value="1"/>
</dbReference>
<dbReference type="InterPro" id="IPR000182">
    <property type="entry name" value="GNAT_dom"/>
</dbReference>
<evidence type="ECO:0000259" key="12">
    <source>
        <dbReference type="PROSITE" id="PS51186"/>
    </source>
</evidence>
<keyword evidence="8 11" id="KW-0808">Transferase</keyword>
<dbReference type="CDD" id="cd04237">
    <property type="entry name" value="AAK_NAGS-ABP"/>
    <property type="match status" value="1"/>
</dbReference>
<name>A0A0A6ZYK5_SHIDY</name>
<dbReference type="Gene3D" id="3.40.1160.10">
    <property type="entry name" value="Acetylglutamate kinase-like"/>
    <property type="match status" value="1"/>
</dbReference>
<dbReference type="GO" id="GO:0004042">
    <property type="term" value="F:L-glutamate N-acetyltransferase activity"/>
    <property type="evidence" value="ECO:0007669"/>
    <property type="project" value="UniProtKB-UniRule"/>
</dbReference>
<gene>
    <name evidence="11" type="primary">argA</name>
    <name evidence="13" type="ORF">Asd1617_04067</name>
</gene>
<evidence type="ECO:0000256" key="6">
    <source>
        <dbReference type="ARBA" id="ARBA00022571"/>
    </source>
</evidence>
<comment type="catalytic activity">
    <reaction evidence="10 11">
        <text>L-glutamate + acetyl-CoA = N-acetyl-L-glutamate + CoA + H(+)</text>
        <dbReference type="Rhea" id="RHEA:24292"/>
        <dbReference type="ChEBI" id="CHEBI:15378"/>
        <dbReference type="ChEBI" id="CHEBI:29985"/>
        <dbReference type="ChEBI" id="CHEBI:44337"/>
        <dbReference type="ChEBI" id="CHEBI:57287"/>
        <dbReference type="ChEBI" id="CHEBI:57288"/>
        <dbReference type="EC" id="2.3.1.1"/>
    </reaction>
</comment>
<dbReference type="CDD" id="cd04301">
    <property type="entry name" value="NAT_SF"/>
    <property type="match status" value="1"/>
</dbReference>
<comment type="pathway">
    <text evidence="2 11">Amino-acid biosynthesis; L-arginine biosynthesis; N(2)-acetyl-L-ornithine from L-glutamate: step 1/4.</text>
</comment>
<evidence type="ECO:0000256" key="10">
    <source>
        <dbReference type="ARBA" id="ARBA00048372"/>
    </source>
</evidence>
<comment type="subunit">
    <text evidence="4 11">Homohexamer.</text>
</comment>
<dbReference type="UniPathway" id="UPA00068">
    <property type="reaction ID" value="UER00106"/>
</dbReference>
<feature type="domain" description="N-acetyltransferase" evidence="12">
    <location>
        <begin position="296"/>
        <end position="444"/>
    </location>
</feature>
<evidence type="ECO:0000313" key="14">
    <source>
        <dbReference type="Proteomes" id="UP000031647"/>
    </source>
</evidence>
<dbReference type="KEGG" id="sdz:Asd1617_04067"/>
<evidence type="ECO:0000256" key="1">
    <source>
        <dbReference type="ARBA" id="ARBA00004496"/>
    </source>
</evidence>
<dbReference type="GO" id="GO:0005737">
    <property type="term" value="C:cytoplasm"/>
    <property type="evidence" value="ECO:0007669"/>
    <property type="project" value="UniProtKB-SubCell"/>
</dbReference>
<dbReference type="InterPro" id="IPR010167">
    <property type="entry name" value="NH2A_AcTrfase"/>
</dbReference>
<comment type="similarity">
    <text evidence="3 11">Belongs to the acetyltransferase family. ArgA subfamily.</text>
</comment>
<dbReference type="SUPFAM" id="SSF55729">
    <property type="entry name" value="Acyl-CoA N-acyltransferases (Nat)"/>
    <property type="match status" value="1"/>
</dbReference>
<dbReference type="SUPFAM" id="SSF53633">
    <property type="entry name" value="Carbamate kinase-like"/>
    <property type="match status" value="1"/>
</dbReference>
<dbReference type="PANTHER" id="PTHR30602">
    <property type="entry name" value="AMINO-ACID ACETYLTRANSFERASE"/>
    <property type="match status" value="1"/>
</dbReference>
<dbReference type="HOGENOM" id="CLU_024773_0_0_6"/>
<keyword evidence="9 11" id="KW-0012">Acyltransferase</keyword>
<evidence type="ECO:0000256" key="9">
    <source>
        <dbReference type="ARBA" id="ARBA00023315"/>
    </source>
</evidence>
<organism evidence="13 14">
    <name type="scientific">Shigella dysenteriae 1617</name>
    <dbReference type="NCBI Taxonomy" id="754093"/>
    <lineage>
        <taxon>Bacteria</taxon>
        <taxon>Pseudomonadati</taxon>
        <taxon>Pseudomonadota</taxon>
        <taxon>Gammaproteobacteria</taxon>
        <taxon>Enterobacterales</taxon>
        <taxon>Enterobacteriaceae</taxon>
        <taxon>Shigella</taxon>
    </lineage>
</organism>
<keyword evidence="7 11" id="KW-0028">Amino-acid biosynthesis</keyword>
<dbReference type="Pfam" id="PF00696">
    <property type="entry name" value="AA_kinase"/>
    <property type="match status" value="1"/>
</dbReference>
<dbReference type="EMBL" id="CP006736">
    <property type="protein sequence ID" value="AHA66894.1"/>
    <property type="molecule type" value="Genomic_DNA"/>
</dbReference>
<evidence type="ECO:0000256" key="8">
    <source>
        <dbReference type="ARBA" id="ARBA00022679"/>
    </source>
</evidence>
<dbReference type="AlphaFoldDB" id="A0A0A6ZYK5"/>
<protein>
    <recommendedName>
        <fullName evidence="11">Amino-acid acetyltransferase</fullName>
        <ecNumber evidence="11">2.3.1.1</ecNumber>
    </recommendedName>
    <alternativeName>
        <fullName evidence="11">N-acetylglutamate synthase</fullName>
        <shortName evidence="11">AGS</shortName>
        <shortName evidence="11">NAGS</shortName>
    </alternativeName>
</protein>
<evidence type="ECO:0000256" key="2">
    <source>
        <dbReference type="ARBA" id="ARBA00004925"/>
    </source>
</evidence>
<sequence length="495" mass="54593">MVKERKTELVEGFRHSVPYINTHRGKTFVIMLGGETIEHENFSSIVNDIGLLHSLGIRLVVVYGARPQIDANLAAHHHEPLYHKNIRVTDAKTLELVKQAAGTLQLDITASLSMSLNNTPLQGAHINVVSGNFIIAQPLGVDDGVDYCHSGRIRRIDEDAIHRQLDSGAIVLMGPVAVSVTGESFNLTSEEIATQLAIKLKAEKMIGFCSSQGVTNDDGDIVSELFPNEAQARVEAQEEKGDYNSGTVRFLRGAVKACRSGVRRCHLISYQEDGALLQELFSRDGIGTQIVMESAEQIRRATINDIGGILELIRPLEQQGILVRRSREQLEMEIDKFTIIQRDNTTIACAALYPFPEEKIGEMACVAVHPDYRSSSRGEVLLERIAAQAKQSGLSKLFVLTTRSIHWFQERGFTPVDIDLLPESKKQLYNYQRKSKVLMPHLKCAHRHTATDGDARGSPQCKPALVLLLACVGSVKSTPHGRTPIPAIYVPSSPT</sequence>
<dbReference type="GO" id="GO:0006526">
    <property type="term" value="P:L-arginine biosynthetic process"/>
    <property type="evidence" value="ECO:0007669"/>
    <property type="project" value="UniProtKB-UniRule"/>
</dbReference>
<dbReference type="PATRIC" id="fig|754093.4.peg.3957"/>
<dbReference type="FunFam" id="3.40.630.30:FF:000009">
    <property type="entry name" value="Amino-acid acetyltransferase"/>
    <property type="match status" value="1"/>
</dbReference>
<keyword evidence="6 11" id="KW-0055">Arginine biosynthesis</keyword>
<dbReference type="Gene3D" id="3.40.630.30">
    <property type="match status" value="1"/>
</dbReference>
<dbReference type="PROSITE" id="PS51186">
    <property type="entry name" value="GNAT"/>
    <property type="match status" value="1"/>
</dbReference>
<evidence type="ECO:0000256" key="11">
    <source>
        <dbReference type="HAMAP-Rule" id="MF_01105"/>
    </source>
</evidence>
<dbReference type="NCBIfam" id="TIGR01890">
    <property type="entry name" value="N-Ac-Glu-synth"/>
    <property type="match status" value="1"/>
</dbReference>
<keyword evidence="5 11" id="KW-0963">Cytoplasm</keyword>
<dbReference type="EC" id="2.3.1.1" evidence="11"/>
<dbReference type="GO" id="GO:0004358">
    <property type="term" value="F:L-glutamate N-acetyltransferase activity, acting on acetyl-L-ornithine as donor"/>
    <property type="evidence" value="ECO:0007669"/>
    <property type="project" value="UniProtKB-ARBA"/>
</dbReference>
<reference evidence="13 14" key="1">
    <citation type="submission" date="2013-09" db="EMBL/GenBank/DDBJ databases">
        <title>Comparative genomics of Sd1617 to representative strains in evaluating its pathogenesis.</title>
        <authorList>
            <person name="Aksomboon Vongsawan A."/>
            <person name="Kapatral V."/>
            <person name="Vaisvil B."/>
            <person name="Serichantalergs O."/>
            <person name="Hale T.L."/>
            <person name="Mason C.J."/>
        </authorList>
    </citation>
    <scope>NUCLEOTIDE SEQUENCE [LARGE SCALE GENOMIC DNA]</scope>
    <source>
        <strain evidence="13 14">1617</strain>
    </source>
</reference>
<proteinExistence type="inferred from homology"/>
<dbReference type="FunFam" id="3.40.1160.10:FF:000005">
    <property type="entry name" value="Amino-acid acetyltransferase"/>
    <property type="match status" value="1"/>
</dbReference>
<accession>A0A0A6ZYK5</accession>
<dbReference type="PIRSF" id="PIRSF000423">
    <property type="entry name" value="ArgA"/>
    <property type="match status" value="1"/>
</dbReference>
<comment type="subcellular location">
    <subcellularLocation>
        <location evidence="1 11">Cytoplasm</location>
    </subcellularLocation>
</comment>
<evidence type="ECO:0000256" key="5">
    <source>
        <dbReference type="ARBA" id="ARBA00022490"/>
    </source>
</evidence>
<dbReference type="InterPro" id="IPR033719">
    <property type="entry name" value="NAGS_kin"/>
</dbReference>
<dbReference type="Proteomes" id="UP000031647">
    <property type="component" value="Chromosome"/>
</dbReference>
<evidence type="ECO:0000256" key="7">
    <source>
        <dbReference type="ARBA" id="ARBA00022605"/>
    </source>
</evidence>
<dbReference type="InterPro" id="IPR036393">
    <property type="entry name" value="AceGlu_kinase-like_sf"/>
</dbReference>
<dbReference type="InterPro" id="IPR016181">
    <property type="entry name" value="Acyl_CoA_acyltransferase"/>
</dbReference>
<evidence type="ECO:0000256" key="4">
    <source>
        <dbReference type="ARBA" id="ARBA00011643"/>
    </source>
</evidence>
<dbReference type="HAMAP" id="MF_01105">
    <property type="entry name" value="N_acetyl_glu_synth"/>
    <property type="match status" value="1"/>
</dbReference>
<dbReference type="NCBIfam" id="NF003641">
    <property type="entry name" value="PRK05279.1"/>
    <property type="match status" value="1"/>
</dbReference>